<dbReference type="PANTHER" id="PTHR23028">
    <property type="entry name" value="ACETYLTRANSFERASE"/>
    <property type="match status" value="1"/>
</dbReference>
<feature type="transmembrane region" description="Helical" evidence="8">
    <location>
        <begin position="81"/>
        <end position="101"/>
    </location>
</feature>
<evidence type="ECO:0000256" key="7">
    <source>
        <dbReference type="ARBA" id="ARBA00023315"/>
    </source>
</evidence>
<evidence type="ECO:0000256" key="6">
    <source>
        <dbReference type="ARBA" id="ARBA00023136"/>
    </source>
</evidence>
<protein>
    <submittedName>
        <fullName evidence="11">O-antigen acetylase</fullName>
    </submittedName>
</protein>
<dbReference type="InterPro" id="IPR043968">
    <property type="entry name" value="SGNH"/>
</dbReference>
<name>W8X856_CASD6</name>
<dbReference type="CDD" id="cd00229">
    <property type="entry name" value="SGNH_hydrolase"/>
    <property type="match status" value="1"/>
</dbReference>
<evidence type="ECO:0000256" key="8">
    <source>
        <dbReference type="SAM" id="Phobius"/>
    </source>
</evidence>
<feature type="domain" description="Acyltransferase 3" evidence="9">
    <location>
        <begin position="15"/>
        <end position="347"/>
    </location>
</feature>
<evidence type="ECO:0000313" key="12">
    <source>
        <dbReference type="Proteomes" id="UP000019805"/>
    </source>
</evidence>
<organism evidence="11 12">
    <name type="scientific">Castellaniella defragrans (strain DSM 12143 / CCUG 39792 / 65Phen)</name>
    <name type="common">Alcaligenes defragrans</name>
    <dbReference type="NCBI Taxonomy" id="1437824"/>
    <lineage>
        <taxon>Bacteria</taxon>
        <taxon>Pseudomonadati</taxon>
        <taxon>Pseudomonadota</taxon>
        <taxon>Betaproteobacteria</taxon>
        <taxon>Burkholderiales</taxon>
        <taxon>Alcaligenaceae</taxon>
        <taxon>Castellaniella</taxon>
    </lineage>
</organism>
<keyword evidence="5 8" id="KW-1133">Transmembrane helix</keyword>
<dbReference type="PATRIC" id="fig|1437824.5.peg.11"/>
<accession>W8X856</accession>
<keyword evidence="12" id="KW-1185">Reference proteome</keyword>
<dbReference type="GO" id="GO:0016747">
    <property type="term" value="F:acyltransferase activity, transferring groups other than amino-acyl groups"/>
    <property type="evidence" value="ECO:0007669"/>
    <property type="project" value="InterPro"/>
</dbReference>
<dbReference type="RefSeq" id="WP_052355474.1">
    <property type="nucleotide sequence ID" value="NZ_HG916765.1"/>
</dbReference>
<reference evidence="11 12" key="1">
    <citation type="journal article" date="2014" name="BMC Microbiol.">
        <title>The oxygen-independent metabolism of cyclic monoterpenes in Castellaniella defragrans 65Phen.</title>
        <authorList>
            <person name="Petasch J."/>
            <person name="Disch E.M."/>
            <person name="Markert S."/>
            <person name="Becher D."/>
            <person name="Schweder T."/>
            <person name="Huttel B."/>
            <person name="Reinhardt R."/>
            <person name="Harder J."/>
        </authorList>
    </citation>
    <scope>NUCLEOTIDE SEQUENCE [LARGE SCALE GENOMIC DNA]</scope>
    <source>
        <strain evidence="11">65Phen</strain>
    </source>
</reference>
<feature type="transmembrane region" description="Helical" evidence="8">
    <location>
        <begin position="171"/>
        <end position="189"/>
    </location>
</feature>
<dbReference type="OrthoDB" id="9814807at2"/>
<feature type="transmembrane region" description="Helical" evidence="8">
    <location>
        <begin position="327"/>
        <end position="350"/>
    </location>
</feature>
<dbReference type="GO" id="GO:0009103">
    <property type="term" value="P:lipopolysaccharide biosynthetic process"/>
    <property type="evidence" value="ECO:0007669"/>
    <property type="project" value="TreeGrafter"/>
</dbReference>
<keyword evidence="7" id="KW-0012">Acyltransferase</keyword>
<evidence type="ECO:0000259" key="10">
    <source>
        <dbReference type="Pfam" id="PF19040"/>
    </source>
</evidence>
<dbReference type="STRING" id="1437824.BN940_00046"/>
<feature type="transmembrane region" description="Helical" evidence="8">
    <location>
        <begin position="43"/>
        <end position="60"/>
    </location>
</feature>
<keyword evidence="2" id="KW-1003">Cell membrane</keyword>
<dbReference type="EMBL" id="HG916765">
    <property type="protein sequence ID" value="CDM22490.1"/>
    <property type="molecule type" value="Genomic_DNA"/>
</dbReference>
<dbReference type="Pfam" id="PF19040">
    <property type="entry name" value="SGNH"/>
    <property type="match status" value="1"/>
</dbReference>
<dbReference type="PANTHER" id="PTHR23028:SF53">
    <property type="entry name" value="ACYL_TRANSF_3 DOMAIN-CONTAINING PROTEIN"/>
    <property type="match status" value="1"/>
</dbReference>
<feature type="transmembrane region" description="Helical" evidence="8">
    <location>
        <begin position="261"/>
        <end position="285"/>
    </location>
</feature>
<gene>
    <name evidence="11" type="ORF">BN940_00046</name>
</gene>
<dbReference type="Gene3D" id="3.40.50.1110">
    <property type="entry name" value="SGNH hydrolase"/>
    <property type="match status" value="1"/>
</dbReference>
<dbReference type="KEGG" id="cdn:BN940_00046"/>
<sequence length="660" mass="71956">MFPIMHAATLPYRPDIDGLRALAVLGVLVYHAFPAALPGGFAGVDLFFVISGYLITGILARSLREGTFSLADFYARRVRRLFPALIVVLLAAMALGAVIQLPGDYARLGRNVSAGAAFVANLALGRETGYFTGVAESNPLLHLWSLGIEEQFYLAWPLILWAAFRLRRFRGGVLWTLVLLSLGYSAYLVDADRNWAFYSPFSRFWELGAGGLLALASMDGGSRPRRLSRAWGLRRLRGPSSIAGVALIGLSFVWLRPGGWFPGFGALPAVLGALLLLGCGPDAWLNRHLLRRRLLVWIGLISYPLYLWHWPILAFANTALTDVPPRYWSWMHAAGLALSLLLAWLTYRYVESPVRQRPIRRRAIIGLGAAMACTAVLGLWLWHAQGVPARIAPSVRPLVAANLLDGPWRRGIGEGSCHNQVYAGSLAGPDQGCFPAGHPSVLLWGDSSAAALSAGLRPLQGPRGFVLWQATTDATAPLFDDSRRNNMQRTLSSINDTVLQQLRDTPPDVVLLHAFWPKAADSPDALLAQLGRTRDIIRSAWPHARVVVLGPLPFWRFSLQQNILNYSVRHGKAPAGFMRFGLLPNAFEYDRAMAAGAQRLGLAYLSAVDLMCNPQEGCLARLGPAAGDLTYVDGLHLSAAGARYLAERLLDGSGAEILGQ</sequence>
<dbReference type="InterPro" id="IPR050879">
    <property type="entry name" value="Acyltransferase_3"/>
</dbReference>
<evidence type="ECO:0000256" key="2">
    <source>
        <dbReference type="ARBA" id="ARBA00022475"/>
    </source>
</evidence>
<proteinExistence type="predicted"/>
<dbReference type="eggNOG" id="COG1835">
    <property type="taxonomic scope" value="Bacteria"/>
</dbReference>
<comment type="subcellular location">
    <subcellularLocation>
        <location evidence="1">Cell membrane</location>
        <topology evidence="1">Multi-pass membrane protein</topology>
    </subcellularLocation>
</comment>
<feature type="transmembrane region" description="Helical" evidence="8">
    <location>
        <begin position="195"/>
        <end position="215"/>
    </location>
</feature>
<keyword evidence="4 8" id="KW-0812">Transmembrane</keyword>
<evidence type="ECO:0000256" key="4">
    <source>
        <dbReference type="ARBA" id="ARBA00022692"/>
    </source>
</evidence>
<feature type="domain" description="SGNH" evidence="10">
    <location>
        <begin position="431"/>
        <end position="650"/>
    </location>
</feature>
<dbReference type="GO" id="GO:0016788">
    <property type="term" value="F:hydrolase activity, acting on ester bonds"/>
    <property type="evidence" value="ECO:0007669"/>
    <property type="project" value="UniProtKB-ARBA"/>
</dbReference>
<evidence type="ECO:0000256" key="5">
    <source>
        <dbReference type="ARBA" id="ARBA00022989"/>
    </source>
</evidence>
<feature type="transmembrane region" description="Helical" evidence="8">
    <location>
        <begin position="236"/>
        <end position="255"/>
    </location>
</feature>
<evidence type="ECO:0000259" key="9">
    <source>
        <dbReference type="Pfam" id="PF01757"/>
    </source>
</evidence>
<evidence type="ECO:0000313" key="11">
    <source>
        <dbReference type="EMBL" id="CDM22490.1"/>
    </source>
</evidence>
<dbReference type="Pfam" id="PF01757">
    <property type="entry name" value="Acyl_transf_3"/>
    <property type="match status" value="1"/>
</dbReference>
<keyword evidence="3" id="KW-0808">Transferase</keyword>
<dbReference type="GO" id="GO:0005886">
    <property type="term" value="C:plasma membrane"/>
    <property type="evidence" value="ECO:0007669"/>
    <property type="project" value="UniProtKB-SubCell"/>
</dbReference>
<feature type="transmembrane region" description="Helical" evidence="8">
    <location>
        <begin position="294"/>
        <end position="315"/>
    </location>
</feature>
<feature type="transmembrane region" description="Helical" evidence="8">
    <location>
        <begin position="141"/>
        <end position="164"/>
    </location>
</feature>
<dbReference type="HOGENOM" id="CLU_005679_10_2_4"/>
<dbReference type="SUPFAM" id="SSF52266">
    <property type="entry name" value="SGNH hydrolase"/>
    <property type="match status" value="1"/>
</dbReference>
<dbReference type="InterPro" id="IPR002656">
    <property type="entry name" value="Acyl_transf_3_dom"/>
</dbReference>
<evidence type="ECO:0000256" key="1">
    <source>
        <dbReference type="ARBA" id="ARBA00004651"/>
    </source>
</evidence>
<dbReference type="InterPro" id="IPR036514">
    <property type="entry name" value="SGNH_hydro_sf"/>
</dbReference>
<keyword evidence="6 8" id="KW-0472">Membrane</keyword>
<dbReference type="Proteomes" id="UP000019805">
    <property type="component" value="Chromosome"/>
</dbReference>
<dbReference type="AlphaFoldDB" id="W8X856"/>
<evidence type="ECO:0000256" key="3">
    <source>
        <dbReference type="ARBA" id="ARBA00022679"/>
    </source>
</evidence>
<feature type="transmembrane region" description="Helical" evidence="8">
    <location>
        <begin position="362"/>
        <end position="382"/>
    </location>
</feature>